<organism evidence="2 3">
    <name type="scientific">Vibrio stylophorae</name>
    <dbReference type="NCBI Taxonomy" id="659351"/>
    <lineage>
        <taxon>Bacteria</taxon>
        <taxon>Pseudomonadati</taxon>
        <taxon>Pseudomonadota</taxon>
        <taxon>Gammaproteobacteria</taxon>
        <taxon>Vibrionales</taxon>
        <taxon>Vibrionaceae</taxon>
        <taxon>Vibrio</taxon>
    </lineage>
</organism>
<reference evidence="2" key="1">
    <citation type="submission" date="2021-11" db="EMBL/GenBank/DDBJ databases">
        <authorList>
            <person name="Rodrigo-Torres L."/>
            <person name="Arahal R. D."/>
            <person name="Lucena T."/>
        </authorList>
    </citation>
    <scope>NUCLEOTIDE SEQUENCE</scope>
    <source>
        <strain evidence="2">CECT 7929</strain>
    </source>
</reference>
<evidence type="ECO:0000256" key="1">
    <source>
        <dbReference type="SAM" id="SignalP"/>
    </source>
</evidence>
<keyword evidence="1" id="KW-0732">Signal</keyword>
<evidence type="ECO:0000313" key="2">
    <source>
        <dbReference type="EMBL" id="CAH0533833.1"/>
    </source>
</evidence>
<proteinExistence type="predicted"/>
<comment type="caution">
    <text evidence="2">The sequence shown here is derived from an EMBL/GenBank/DDBJ whole genome shotgun (WGS) entry which is preliminary data.</text>
</comment>
<sequence>MRTFTLFIISMLSLNAHAFTLNSKDIQEGHPMAKTFEYSSWGCDGGNQSPQLMWQDAPKGTKSFAITAFDPDAPTGSGFWHWIALDIPNTVTELPRGANVKSLGGMETRIDYGTVGFGGACPPKGDGMHRYQFTVWALPVASLGLNADTPSAVVGFTLNKMALGKARLTTTYTK</sequence>
<feature type="signal peptide" evidence="1">
    <location>
        <begin position="1"/>
        <end position="18"/>
    </location>
</feature>
<dbReference type="InterPro" id="IPR005247">
    <property type="entry name" value="YbhB_YbcL/LppC-like"/>
</dbReference>
<name>A0ABM8ZUF1_9VIBR</name>
<dbReference type="NCBIfam" id="TIGR00481">
    <property type="entry name" value="YbhB/YbcL family Raf kinase inhibitor-like protein"/>
    <property type="match status" value="1"/>
</dbReference>
<keyword evidence="3" id="KW-1185">Reference proteome</keyword>
<dbReference type="RefSeq" id="WP_237466250.1">
    <property type="nucleotide sequence ID" value="NZ_CAKLDI010000001.1"/>
</dbReference>
<gene>
    <name evidence="2" type="ORF">VST7929_01708</name>
</gene>
<protein>
    <recommendedName>
        <fullName evidence="4">Kinase inhibitor</fullName>
    </recommendedName>
</protein>
<evidence type="ECO:0008006" key="4">
    <source>
        <dbReference type="Google" id="ProtNLM"/>
    </source>
</evidence>
<dbReference type="Proteomes" id="UP000838672">
    <property type="component" value="Unassembled WGS sequence"/>
</dbReference>
<dbReference type="CDD" id="cd00865">
    <property type="entry name" value="PEBP_bact_arch"/>
    <property type="match status" value="1"/>
</dbReference>
<dbReference type="InterPro" id="IPR036610">
    <property type="entry name" value="PEBP-like_sf"/>
</dbReference>
<dbReference type="InterPro" id="IPR008914">
    <property type="entry name" value="PEBP"/>
</dbReference>
<dbReference type="EMBL" id="CAKLDI010000001">
    <property type="protein sequence ID" value="CAH0533833.1"/>
    <property type="molecule type" value="Genomic_DNA"/>
</dbReference>
<dbReference type="Gene3D" id="3.90.280.10">
    <property type="entry name" value="PEBP-like"/>
    <property type="match status" value="1"/>
</dbReference>
<feature type="chain" id="PRO_5047122763" description="Kinase inhibitor" evidence="1">
    <location>
        <begin position="19"/>
        <end position="174"/>
    </location>
</feature>
<dbReference type="PANTHER" id="PTHR30289">
    <property type="entry name" value="UNCHARACTERIZED PROTEIN YBCL-RELATED"/>
    <property type="match status" value="1"/>
</dbReference>
<dbReference type="SUPFAM" id="SSF49777">
    <property type="entry name" value="PEBP-like"/>
    <property type="match status" value="1"/>
</dbReference>
<evidence type="ECO:0000313" key="3">
    <source>
        <dbReference type="Proteomes" id="UP000838672"/>
    </source>
</evidence>
<dbReference type="Pfam" id="PF01161">
    <property type="entry name" value="PBP"/>
    <property type="match status" value="1"/>
</dbReference>
<accession>A0ABM8ZUF1</accession>
<dbReference type="PANTHER" id="PTHR30289:SF1">
    <property type="entry name" value="PEBP (PHOSPHATIDYLETHANOLAMINE-BINDING PROTEIN) FAMILY PROTEIN"/>
    <property type="match status" value="1"/>
</dbReference>